<dbReference type="EMBL" id="MU393489">
    <property type="protein sequence ID" value="KAI4864250.1"/>
    <property type="molecule type" value="Genomic_DNA"/>
</dbReference>
<sequence length="666" mass="75129">MPLTIANPPLSSTPLSSPDSYATATESPQLDITATDISSPVVDHQVAADKPFSKANQLPPELKQHCQIYLEENLYLITLNLLNSLLSSSRSGQNDTHYCPPPTQLSLLNSAIVHPRFTTRPREESWDEISAESLVYLRSLLAQIGPLNGRFKDAFRFIGGSRRVTPDSSTDDPDYGSDEDDRMRRIYLEDSLWRQGQDFFHVVGWAFNCSVLYPNRWQHWRNWLKFMLDLLEQDLIERRKMDVESGQSDCPMFRDSIFVSYINQRSGRSAGGLKSIMEAMFADGSVAASSRFQEVWENEHKTTSKNAAKKRKREAVNIKEGNFGGYLDDDSVYSSRASEPPTPQKRRTNSGDLGDADFQALEPAYVESIPLRQRLFSLLSYVCNYLPRPPLDFSDLYQRFEMTVKSLPLPIFTAFVNSRISALQSEQKISALQGILLLLMPASALSPAKVDRSWQDADVITTEILERCFLPYPANTIAVEDNAKVSVLLENLVQIVWLGGNERFSSNFRAAVEKGIAARETKAKKKKTSTRGRSINTEDPDAEARVVSDMSAQRLLTLLDLIEAAGEEAEPTEADVMEEDEDEGDNEATFMTAVDNMEEDDEDEDGDEDEKKYCLCQSKESGDMIACDNHFCPYEWFHWKCVGLKKKPRGKWLCPECTASSGKKRK</sequence>
<accession>A0ACB9YXW7</accession>
<organism evidence="1 2">
    <name type="scientific">Hypoxylon rubiginosum</name>
    <dbReference type="NCBI Taxonomy" id="110542"/>
    <lineage>
        <taxon>Eukaryota</taxon>
        <taxon>Fungi</taxon>
        <taxon>Dikarya</taxon>
        <taxon>Ascomycota</taxon>
        <taxon>Pezizomycotina</taxon>
        <taxon>Sordariomycetes</taxon>
        <taxon>Xylariomycetidae</taxon>
        <taxon>Xylariales</taxon>
        <taxon>Hypoxylaceae</taxon>
        <taxon>Hypoxylon</taxon>
    </lineage>
</organism>
<reference evidence="1 2" key="1">
    <citation type="journal article" date="2022" name="New Phytol.">
        <title>Ecological generalism drives hyperdiversity of secondary metabolite gene clusters in xylarialean endophytes.</title>
        <authorList>
            <person name="Franco M.E.E."/>
            <person name="Wisecaver J.H."/>
            <person name="Arnold A.E."/>
            <person name="Ju Y.M."/>
            <person name="Slot J.C."/>
            <person name="Ahrendt S."/>
            <person name="Moore L.P."/>
            <person name="Eastman K.E."/>
            <person name="Scott K."/>
            <person name="Konkel Z."/>
            <person name="Mondo S.J."/>
            <person name="Kuo A."/>
            <person name="Hayes R.D."/>
            <person name="Haridas S."/>
            <person name="Andreopoulos B."/>
            <person name="Riley R."/>
            <person name="LaButti K."/>
            <person name="Pangilinan J."/>
            <person name="Lipzen A."/>
            <person name="Amirebrahimi M."/>
            <person name="Yan J."/>
            <person name="Adam C."/>
            <person name="Keymanesh K."/>
            <person name="Ng V."/>
            <person name="Louie K."/>
            <person name="Northen T."/>
            <person name="Drula E."/>
            <person name="Henrissat B."/>
            <person name="Hsieh H.M."/>
            <person name="Youens-Clark K."/>
            <person name="Lutzoni F."/>
            <person name="Miadlikowska J."/>
            <person name="Eastwood D.C."/>
            <person name="Hamelin R.C."/>
            <person name="Grigoriev I.V."/>
            <person name="U'Ren J.M."/>
        </authorList>
    </citation>
    <scope>NUCLEOTIDE SEQUENCE [LARGE SCALE GENOMIC DNA]</scope>
    <source>
        <strain evidence="1 2">CBS 119005</strain>
    </source>
</reference>
<comment type="caution">
    <text evidence="1">The sequence shown here is derived from an EMBL/GenBank/DDBJ whole genome shotgun (WGS) entry which is preliminary data.</text>
</comment>
<evidence type="ECO:0000313" key="1">
    <source>
        <dbReference type="EMBL" id="KAI4864250.1"/>
    </source>
</evidence>
<keyword evidence="2" id="KW-1185">Reference proteome</keyword>
<dbReference type="Proteomes" id="UP001497700">
    <property type="component" value="Unassembled WGS sequence"/>
</dbReference>
<proteinExistence type="predicted"/>
<gene>
    <name evidence="1" type="ORF">F4820DRAFT_458965</name>
</gene>
<evidence type="ECO:0000313" key="2">
    <source>
        <dbReference type="Proteomes" id="UP001497700"/>
    </source>
</evidence>
<protein>
    <submittedName>
        <fullName evidence="1">Uncharacterized protein</fullName>
    </submittedName>
</protein>
<name>A0ACB9YXW7_9PEZI</name>